<proteinExistence type="inferred from homology"/>
<evidence type="ECO:0000256" key="6">
    <source>
        <dbReference type="ARBA" id="ARBA00022801"/>
    </source>
</evidence>
<dbReference type="InterPro" id="IPR006311">
    <property type="entry name" value="TAT_signal"/>
</dbReference>
<dbReference type="InterPro" id="IPR000383">
    <property type="entry name" value="Xaa-Pro-like_dom"/>
</dbReference>
<dbReference type="Gene3D" id="3.40.50.1820">
    <property type="entry name" value="alpha/beta hydrolase"/>
    <property type="match status" value="2"/>
</dbReference>
<comment type="similarity">
    <text evidence="2">Belongs to the peptidase S15 family.</text>
</comment>
<evidence type="ECO:0000256" key="7">
    <source>
        <dbReference type="ARBA" id="ARBA00022825"/>
    </source>
</evidence>
<reference evidence="10 11" key="1">
    <citation type="journal article" date="2014" name="PLoS Genet.">
        <title>Phylogenetically driven sequencing of extremely halophilic archaea reveals strategies for static and dynamic osmo-response.</title>
        <authorList>
            <person name="Becker E.A."/>
            <person name="Seitzer P.M."/>
            <person name="Tritt A."/>
            <person name="Larsen D."/>
            <person name="Krusor M."/>
            <person name="Yao A.I."/>
            <person name="Wu D."/>
            <person name="Madern D."/>
            <person name="Eisen J.A."/>
            <person name="Darling A.E."/>
            <person name="Facciotti M.T."/>
        </authorList>
    </citation>
    <scope>NUCLEOTIDE SEQUENCE [LARGE SCALE GENOMIC DNA]</scope>
    <source>
        <strain evidence="10 11">JCM 14624</strain>
    </source>
</reference>
<keyword evidence="7" id="KW-0720">Serine protease</keyword>
<dbReference type="InterPro" id="IPR008252">
    <property type="entry name" value="Pept_S15_Xpro"/>
</dbReference>
<evidence type="ECO:0000256" key="8">
    <source>
        <dbReference type="ARBA" id="ARBA00030045"/>
    </source>
</evidence>
<dbReference type="RefSeq" id="WP_007697717.1">
    <property type="nucleotide sequence ID" value="NZ_AOIQ01000006.1"/>
</dbReference>
<evidence type="ECO:0000256" key="4">
    <source>
        <dbReference type="ARBA" id="ARBA00022438"/>
    </source>
</evidence>
<evidence type="ECO:0000256" key="5">
    <source>
        <dbReference type="ARBA" id="ARBA00022670"/>
    </source>
</evidence>
<evidence type="ECO:0000313" key="11">
    <source>
        <dbReference type="Proteomes" id="UP000011560"/>
    </source>
</evidence>
<dbReference type="SMART" id="SM00939">
    <property type="entry name" value="PepX_C"/>
    <property type="match status" value="1"/>
</dbReference>
<dbReference type="GO" id="GO:0004177">
    <property type="term" value="F:aminopeptidase activity"/>
    <property type="evidence" value="ECO:0007669"/>
    <property type="project" value="UniProtKB-KW"/>
</dbReference>
<dbReference type="GO" id="GO:0006508">
    <property type="term" value="P:proteolysis"/>
    <property type="evidence" value="ECO:0007669"/>
    <property type="project" value="UniProtKB-KW"/>
</dbReference>
<dbReference type="STRING" id="1227490.C479_03256"/>
<comment type="caution">
    <text evidence="10">The sequence shown here is derived from an EMBL/GenBank/DDBJ whole genome shotgun (WGS) entry which is preliminary data.</text>
</comment>
<sequence length="632" mass="68110">MSDGVDRSQTSRRRVLRAAGVAGTAFVATPAAARGDGRQREVTIRNGRAQPVFADANVIREDVWVETNLDTDGSGSPDRVHVEVARPADTGPDNQLPVVVQPSPYYGGLNRGSSHRMDEELYVPPESDARASAGTGDPVITSEDDLLEFTGTAADTIGPSAYETEFLPKGFAWAYAASIGTERSTGCPSIGGPTEIEGIETVVDWFNGRATAYDSRVGGSPVEATWTGGATGMLGVSYNGTLPNGVAATGVDGLETIVPIAAISSWYDYYRSNGAVIATGPGAGSAMDTDSLFDAIITRSNPSVCDASRQDLVDGQERLTGNRNDFWDERDYVHDVDDVEAAVFAVHGLDDTNVKTRNVARWYDALTAGDGEHSHRMWLMQAAHADPIQHHPEPWIDTLNVWLTHWLHEQGDAIDDIPTATVERSAGGLDTYDAWPHQAVERVDVTPLSIADGPGMLTVQPTIGDPEPESFVDDPSVPTTSLVETFDSPYAVVYRTEPLQSAVHVSGTIEPRLALASDEPAALVTVVLVEYDPSDEAHIVSRGWMNATNADSLYESERISAKLPGQSVTFPMQAVDHVFEPDHRLGLVVRSSDYDFTRRPSHQPELQLIPGWSTFELPVVGGRDAFREANGN</sequence>
<name>M0BSA8_9EURY</name>
<dbReference type="InterPro" id="IPR013736">
    <property type="entry name" value="Xaa-Pro_dipept_C"/>
</dbReference>
<comment type="catalytic activity">
    <reaction evidence="1">
        <text>Hydrolyzes Xaa-Pro-|- bonds to release unblocked, N-terminal dipeptides from substrates including Ala-Pro-|-p-nitroanilide and (sequentially) Tyr-Pro-|-Phe-Pro-|-Gly-Pro-|-Ile.</text>
        <dbReference type="EC" id="3.4.14.11"/>
    </reaction>
</comment>
<accession>M0BSA8</accession>
<dbReference type="Pfam" id="PF02129">
    <property type="entry name" value="Peptidase_S15"/>
    <property type="match status" value="1"/>
</dbReference>
<dbReference type="Pfam" id="PF08530">
    <property type="entry name" value="PepX_C"/>
    <property type="match status" value="1"/>
</dbReference>
<dbReference type="Gene3D" id="2.60.120.260">
    <property type="entry name" value="Galactose-binding domain-like"/>
    <property type="match status" value="1"/>
</dbReference>
<keyword evidence="6 10" id="KW-0378">Hydrolase</keyword>
<gene>
    <name evidence="10" type="ORF">C479_03256</name>
</gene>
<dbReference type="InterPro" id="IPR008979">
    <property type="entry name" value="Galactose-bd-like_sf"/>
</dbReference>
<protein>
    <recommendedName>
        <fullName evidence="3">Xaa-Pro dipeptidyl-peptidase</fullName>
        <ecNumber evidence="3">3.4.14.11</ecNumber>
    </recommendedName>
    <alternativeName>
        <fullName evidence="8">X-prolyl-dipeptidyl aminopeptidase</fullName>
    </alternativeName>
</protein>
<dbReference type="InterPro" id="IPR029058">
    <property type="entry name" value="AB_hydrolase_fold"/>
</dbReference>
<dbReference type="PRINTS" id="PR00923">
    <property type="entry name" value="LACTOPTASE"/>
</dbReference>
<evidence type="ECO:0000259" key="9">
    <source>
        <dbReference type="SMART" id="SM00939"/>
    </source>
</evidence>
<evidence type="ECO:0000256" key="3">
    <source>
        <dbReference type="ARBA" id="ARBA00012463"/>
    </source>
</evidence>
<keyword evidence="4 10" id="KW-0031">Aminopeptidase</keyword>
<dbReference type="SUPFAM" id="SSF53474">
    <property type="entry name" value="alpha/beta-Hydrolases"/>
    <property type="match status" value="1"/>
</dbReference>
<dbReference type="EMBL" id="AOIQ01000006">
    <property type="protein sequence ID" value="ELZ13830.1"/>
    <property type="molecule type" value="Genomic_DNA"/>
</dbReference>
<organism evidence="10 11">
    <name type="scientific">Halovivax asiaticus JCM 14624</name>
    <dbReference type="NCBI Taxonomy" id="1227490"/>
    <lineage>
        <taxon>Archaea</taxon>
        <taxon>Methanobacteriati</taxon>
        <taxon>Methanobacteriota</taxon>
        <taxon>Stenosarchaea group</taxon>
        <taxon>Halobacteria</taxon>
        <taxon>Halobacteriales</taxon>
        <taxon>Natrialbaceae</taxon>
        <taxon>Halovivax</taxon>
    </lineage>
</organism>
<dbReference type="GO" id="GO:0008239">
    <property type="term" value="F:dipeptidyl-peptidase activity"/>
    <property type="evidence" value="ECO:0007669"/>
    <property type="project" value="UniProtKB-EC"/>
</dbReference>
<dbReference type="OrthoDB" id="189882at2157"/>
<dbReference type="Proteomes" id="UP000011560">
    <property type="component" value="Unassembled WGS sequence"/>
</dbReference>
<keyword evidence="11" id="KW-1185">Reference proteome</keyword>
<evidence type="ECO:0000256" key="1">
    <source>
        <dbReference type="ARBA" id="ARBA00000123"/>
    </source>
</evidence>
<dbReference type="EC" id="3.4.14.11" evidence="3"/>
<keyword evidence="5" id="KW-0645">Protease</keyword>
<dbReference type="SUPFAM" id="SSF49785">
    <property type="entry name" value="Galactose-binding domain-like"/>
    <property type="match status" value="1"/>
</dbReference>
<evidence type="ECO:0000256" key="2">
    <source>
        <dbReference type="ARBA" id="ARBA00010819"/>
    </source>
</evidence>
<evidence type="ECO:0000313" key="10">
    <source>
        <dbReference type="EMBL" id="ELZ13830.1"/>
    </source>
</evidence>
<dbReference type="GO" id="GO:0008236">
    <property type="term" value="F:serine-type peptidase activity"/>
    <property type="evidence" value="ECO:0007669"/>
    <property type="project" value="UniProtKB-KW"/>
</dbReference>
<dbReference type="PROSITE" id="PS51318">
    <property type="entry name" value="TAT"/>
    <property type="match status" value="1"/>
</dbReference>
<dbReference type="AlphaFoldDB" id="M0BSA8"/>
<feature type="domain" description="Xaa-Pro dipeptidyl-peptidase C-terminal" evidence="9">
    <location>
        <begin position="400"/>
        <end position="609"/>
    </location>
</feature>